<evidence type="ECO:0000256" key="8">
    <source>
        <dbReference type="SAM" id="MobiDB-lite"/>
    </source>
</evidence>
<evidence type="ECO:0000256" key="3">
    <source>
        <dbReference type="ARBA" id="ARBA00022729"/>
    </source>
</evidence>
<proteinExistence type="predicted"/>
<evidence type="ECO:0000313" key="11">
    <source>
        <dbReference type="Proteomes" id="UP001153269"/>
    </source>
</evidence>
<keyword evidence="5 9" id="KW-0472">Membrane</keyword>
<feature type="compositionally biased region" description="Basic and acidic residues" evidence="8">
    <location>
        <begin position="318"/>
        <end position="337"/>
    </location>
</feature>
<keyword evidence="6" id="KW-0675">Receptor</keyword>
<gene>
    <name evidence="10" type="ORF">PLEPLA_LOCUS4250</name>
</gene>
<keyword evidence="2 9" id="KW-0812">Transmembrane</keyword>
<evidence type="ECO:0000256" key="2">
    <source>
        <dbReference type="ARBA" id="ARBA00022692"/>
    </source>
</evidence>
<organism evidence="10 11">
    <name type="scientific">Pleuronectes platessa</name>
    <name type="common">European plaice</name>
    <dbReference type="NCBI Taxonomy" id="8262"/>
    <lineage>
        <taxon>Eukaryota</taxon>
        <taxon>Metazoa</taxon>
        <taxon>Chordata</taxon>
        <taxon>Craniata</taxon>
        <taxon>Vertebrata</taxon>
        <taxon>Euteleostomi</taxon>
        <taxon>Actinopterygii</taxon>
        <taxon>Neopterygii</taxon>
        <taxon>Teleostei</taxon>
        <taxon>Neoteleostei</taxon>
        <taxon>Acanthomorphata</taxon>
        <taxon>Carangaria</taxon>
        <taxon>Pleuronectiformes</taxon>
        <taxon>Pleuronectoidei</taxon>
        <taxon>Pleuronectidae</taxon>
        <taxon>Pleuronectes</taxon>
    </lineage>
</organism>
<dbReference type="GO" id="GO:0004896">
    <property type="term" value="F:cytokine receptor activity"/>
    <property type="evidence" value="ECO:0007669"/>
    <property type="project" value="TreeGrafter"/>
</dbReference>
<dbReference type="EMBL" id="CADEAL010000209">
    <property type="protein sequence ID" value="CAB1416459.1"/>
    <property type="molecule type" value="Genomic_DNA"/>
</dbReference>
<accession>A0A9N7TQV0</accession>
<reference evidence="10" key="1">
    <citation type="submission" date="2020-03" db="EMBL/GenBank/DDBJ databases">
        <authorList>
            <person name="Weist P."/>
        </authorList>
    </citation>
    <scope>NUCLEOTIDE SEQUENCE</scope>
</reference>
<evidence type="ECO:0000256" key="1">
    <source>
        <dbReference type="ARBA" id="ARBA00004479"/>
    </source>
</evidence>
<comment type="caution">
    <text evidence="10">The sequence shown here is derived from an EMBL/GenBank/DDBJ whole genome shotgun (WGS) entry which is preliminary data.</text>
</comment>
<keyword evidence="3" id="KW-0732">Signal</keyword>
<feature type="region of interest" description="Disordered" evidence="8">
    <location>
        <begin position="310"/>
        <end position="337"/>
    </location>
</feature>
<keyword evidence="11" id="KW-1185">Reference proteome</keyword>
<dbReference type="PANTHER" id="PTHR23037">
    <property type="entry name" value="CYTOKINE RECEPTOR"/>
    <property type="match status" value="1"/>
</dbReference>
<dbReference type="Proteomes" id="UP001153269">
    <property type="component" value="Unassembled WGS sequence"/>
</dbReference>
<keyword evidence="4 9" id="KW-1133">Transmembrane helix</keyword>
<evidence type="ECO:0000256" key="6">
    <source>
        <dbReference type="ARBA" id="ARBA00023170"/>
    </source>
</evidence>
<evidence type="ECO:0000256" key="5">
    <source>
        <dbReference type="ARBA" id="ARBA00023136"/>
    </source>
</evidence>
<dbReference type="InterPro" id="IPR013783">
    <property type="entry name" value="Ig-like_fold"/>
</dbReference>
<dbReference type="GO" id="GO:0009897">
    <property type="term" value="C:external side of plasma membrane"/>
    <property type="evidence" value="ECO:0007669"/>
    <property type="project" value="TreeGrafter"/>
</dbReference>
<evidence type="ECO:0000256" key="4">
    <source>
        <dbReference type="ARBA" id="ARBA00022989"/>
    </source>
</evidence>
<feature type="transmembrane region" description="Helical" evidence="9">
    <location>
        <begin position="258"/>
        <end position="278"/>
    </location>
</feature>
<sequence>MCHCLLSVRESDRVEGQQTVGCDAALGSLVQFPGFVAITRRYGGQRSGRLSGGKGYGGDSIELTDVRETFICLLYPTNLLNCSWSFLTLEKDMQLSVSISVCHDTTTVKTLSQSPVERVGSRSFDLEQHEELHVILQFNMTQHDKYRVYTYSYNKDTLEVVPPPSNISAAFKDGDLLVRWAESRPFCFEHQLDLGNQEPPKQLKSQLSYTELSADPTFTYRVRMKKRKLDFCIESQWSEWSPTVSVEPSGVPDKLNTLSIISISFGIPMILLALLLFLRHQRVSKLLFPPIPRPPPKYINYLEENDPFNFSPPVQPSKAEEEITKVTEEEENPLKRF</sequence>
<dbReference type="AlphaFoldDB" id="A0A9N7TQV0"/>
<evidence type="ECO:0000256" key="9">
    <source>
        <dbReference type="SAM" id="Phobius"/>
    </source>
</evidence>
<name>A0A9N7TQV0_PLEPL</name>
<comment type="subcellular location">
    <subcellularLocation>
        <location evidence="1">Membrane</location>
        <topology evidence="1">Single-pass type I membrane protein</topology>
    </subcellularLocation>
</comment>
<dbReference type="PANTHER" id="PTHR23037:SF46">
    <property type="entry name" value="INTERLEUKIN 5 RECEPTOR SUBUNIT ALPHA"/>
    <property type="match status" value="1"/>
</dbReference>
<dbReference type="InterPro" id="IPR036116">
    <property type="entry name" value="FN3_sf"/>
</dbReference>
<evidence type="ECO:0000313" key="10">
    <source>
        <dbReference type="EMBL" id="CAB1416459.1"/>
    </source>
</evidence>
<dbReference type="Gene3D" id="2.60.40.10">
    <property type="entry name" value="Immunoglobulins"/>
    <property type="match status" value="1"/>
</dbReference>
<protein>
    <submittedName>
        <fullName evidence="10">Uncharacterized protein</fullName>
    </submittedName>
</protein>
<evidence type="ECO:0000256" key="7">
    <source>
        <dbReference type="ARBA" id="ARBA00023180"/>
    </source>
</evidence>
<keyword evidence="7" id="KW-0325">Glycoprotein</keyword>
<dbReference type="SUPFAM" id="SSF49265">
    <property type="entry name" value="Fibronectin type III"/>
    <property type="match status" value="1"/>
</dbReference>